<dbReference type="EMBL" id="SMAK01000001">
    <property type="protein sequence ID" value="TCT13162.1"/>
    <property type="molecule type" value="Genomic_DNA"/>
</dbReference>
<protein>
    <submittedName>
        <fullName evidence="2">Acyl dehydratase</fullName>
    </submittedName>
</protein>
<accession>A0A4R3MHR6</accession>
<dbReference type="Proteomes" id="UP000295678">
    <property type="component" value="Unassembled WGS sequence"/>
</dbReference>
<reference evidence="2 3" key="1">
    <citation type="submission" date="2019-03" db="EMBL/GenBank/DDBJ databases">
        <title>Genomic Encyclopedia of Type Strains, Phase IV (KMG-IV): sequencing the most valuable type-strain genomes for metagenomic binning, comparative biology and taxonomic classification.</title>
        <authorList>
            <person name="Goeker M."/>
        </authorList>
    </citation>
    <scope>NUCLEOTIDE SEQUENCE [LARGE SCALE GENOMIC DNA]</scope>
    <source>
        <strain evidence="2 3">DSM 19345</strain>
    </source>
</reference>
<evidence type="ECO:0000259" key="1">
    <source>
        <dbReference type="Pfam" id="PF01575"/>
    </source>
</evidence>
<dbReference type="AlphaFoldDB" id="A0A4R3MHR6"/>
<dbReference type="SUPFAM" id="SSF54637">
    <property type="entry name" value="Thioesterase/thiol ester dehydrase-isomerase"/>
    <property type="match status" value="1"/>
</dbReference>
<dbReference type="InterPro" id="IPR029069">
    <property type="entry name" value="HotDog_dom_sf"/>
</dbReference>
<sequence length="162" mass="17682">MTMSRAGDYCLDDLAPGMSFETGAMTINEGDIIAFARQFDPQYFHLDPDAARASAFGGLIASGLHTLSVSMRLFFDLGLWPRAIIGSPGMNEIRWVKPVHPDDTLTSRLQIAAVTPSRSKPDRGVVTTRHETLNQRGETVLTFACLHMLYTRAAVEAAAAAR</sequence>
<dbReference type="Gene3D" id="3.10.129.10">
    <property type="entry name" value="Hotdog Thioesterase"/>
    <property type="match status" value="1"/>
</dbReference>
<name>A0A4R3MHR6_9HYPH</name>
<dbReference type="InterPro" id="IPR052342">
    <property type="entry name" value="MCH/BMMD"/>
</dbReference>
<comment type="caution">
    <text evidence="2">The sequence shown here is derived from an EMBL/GenBank/DDBJ whole genome shotgun (WGS) entry which is preliminary data.</text>
</comment>
<proteinExistence type="predicted"/>
<dbReference type="CDD" id="cd03454">
    <property type="entry name" value="YdeM"/>
    <property type="match status" value="1"/>
</dbReference>
<dbReference type="PANTHER" id="PTHR43664:SF1">
    <property type="entry name" value="BETA-METHYLMALYL-COA DEHYDRATASE"/>
    <property type="match status" value="1"/>
</dbReference>
<feature type="domain" description="MaoC-like" evidence="1">
    <location>
        <begin position="16"/>
        <end position="130"/>
    </location>
</feature>
<dbReference type="Pfam" id="PF01575">
    <property type="entry name" value="MaoC_dehydratas"/>
    <property type="match status" value="1"/>
</dbReference>
<evidence type="ECO:0000313" key="2">
    <source>
        <dbReference type="EMBL" id="TCT13162.1"/>
    </source>
</evidence>
<keyword evidence="3" id="KW-1185">Reference proteome</keyword>
<dbReference type="PANTHER" id="PTHR43664">
    <property type="entry name" value="MONOAMINE OXIDASE-RELATED"/>
    <property type="match status" value="1"/>
</dbReference>
<organism evidence="2 3">
    <name type="scientific">Tepidamorphus gemmatus</name>
    <dbReference type="NCBI Taxonomy" id="747076"/>
    <lineage>
        <taxon>Bacteria</taxon>
        <taxon>Pseudomonadati</taxon>
        <taxon>Pseudomonadota</taxon>
        <taxon>Alphaproteobacteria</taxon>
        <taxon>Hyphomicrobiales</taxon>
        <taxon>Tepidamorphaceae</taxon>
        <taxon>Tepidamorphus</taxon>
    </lineage>
</organism>
<gene>
    <name evidence="2" type="ORF">EDC22_10122</name>
</gene>
<evidence type="ECO:0000313" key="3">
    <source>
        <dbReference type="Proteomes" id="UP000295678"/>
    </source>
</evidence>
<dbReference type="RefSeq" id="WP_245499552.1">
    <property type="nucleotide sequence ID" value="NZ_SMAK01000001.1"/>
</dbReference>
<dbReference type="InterPro" id="IPR002539">
    <property type="entry name" value="MaoC-like_dom"/>
</dbReference>